<dbReference type="Proteomes" id="UP000035680">
    <property type="component" value="Unassembled WGS sequence"/>
</dbReference>
<dbReference type="AlphaFoldDB" id="A0A0K0F5R0"/>
<evidence type="ECO:0000313" key="2">
    <source>
        <dbReference type="Proteomes" id="UP000035680"/>
    </source>
</evidence>
<dbReference type="WBParaSite" id="SVE_0415200.1">
    <property type="protein sequence ID" value="SVE_0415200.1"/>
    <property type="gene ID" value="SVE_0415200"/>
</dbReference>
<keyword evidence="1" id="KW-0175">Coiled coil</keyword>
<name>A0A0K0F5R0_STRVS</name>
<organism evidence="2 3">
    <name type="scientific">Strongyloides venezuelensis</name>
    <name type="common">Threadworm</name>
    <dbReference type="NCBI Taxonomy" id="75913"/>
    <lineage>
        <taxon>Eukaryota</taxon>
        <taxon>Metazoa</taxon>
        <taxon>Ecdysozoa</taxon>
        <taxon>Nematoda</taxon>
        <taxon>Chromadorea</taxon>
        <taxon>Rhabditida</taxon>
        <taxon>Tylenchina</taxon>
        <taxon>Panagrolaimomorpha</taxon>
        <taxon>Strongyloidoidea</taxon>
        <taxon>Strongyloididae</taxon>
        <taxon>Strongyloides</taxon>
    </lineage>
</organism>
<evidence type="ECO:0000313" key="3">
    <source>
        <dbReference type="WBParaSite" id="SVE_0415200.1"/>
    </source>
</evidence>
<accession>A0A0K0F5R0</accession>
<proteinExistence type="predicted"/>
<evidence type="ECO:0000256" key="1">
    <source>
        <dbReference type="SAM" id="Coils"/>
    </source>
</evidence>
<reference evidence="3" key="2">
    <citation type="submission" date="2015-08" db="UniProtKB">
        <authorList>
            <consortium name="WormBaseParasite"/>
        </authorList>
    </citation>
    <scope>IDENTIFICATION</scope>
</reference>
<keyword evidence="2" id="KW-1185">Reference proteome</keyword>
<protein>
    <submittedName>
        <fullName evidence="3">C2H2-type domain-containing protein</fullName>
    </submittedName>
</protein>
<feature type="coiled-coil region" evidence="1">
    <location>
        <begin position="24"/>
        <end position="54"/>
    </location>
</feature>
<sequence length="120" mass="13529">MEGNIPQTLSNAAAAIHDNLESFLSAANKKVLELNKENEMLQEKVKRLQNAELKCENCSSTYPAFSHLLQPNHVKMKKQPYVIEMKFPNAEAVINYINVSPGLKITNINKFLDKYSSAFS</sequence>
<reference evidence="2" key="1">
    <citation type="submission" date="2014-07" db="EMBL/GenBank/DDBJ databases">
        <authorList>
            <person name="Martin A.A"/>
            <person name="De Silva N."/>
        </authorList>
    </citation>
    <scope>NUCLEOTIDE SEQUENCE</scope>
</reference>